<dbReference type="AlphaFoldDB" id="A0A8C0INB7"/>
<evidence type="ECO:0000259" key="3">
    <source>
        <dbReference type="PROSITE" id="PS51159"/>
    </source>
</evidence>
<feature type="region of interest" description="Disordered" evidence="1">
    <location>
        <begin position="25"/>
        <end position="59"/>
    </location>
</feature>
<dbReference type="Pfam" id="PF03370">
    <property type="entry name" value="CBM_21"/>
    <property type="match status" value="1"/>
</dbReference>
<sequence>MESFEEPSQIRRNNLLEVPALNDSLSEDEDIEGTLKPHFSPLPRRRNSASSEDMEPEPPSAIARKVSFADAFGFDLVSVKEFNTWDVPISSQNDDLEVKVLTAEEYFLSPLFILPASQEDLLQKVRVQKVLLESIEFIPGITCMKGIIRVLNISFEKLIYVRMSLDDWLTYYDILADYVPNSCDGETDQFFFKISLVPPYQRNGAKVEFCIRYETSVGTFWANNDDKNYILFCHKKETVQEVDDASHEEATDKYIKGCLKTSLKANIPQIVYSYEKDKDIELRHENEKDINVECSEDNKEDNEKELELLLSQQFTRTRSTSSRDERNLYTTEPVNFPNEAQRLENKLTLMETGTDLVRQPVPISSPSENTLQDLGEELHNKKYSIRYDYSQPLAEELTAGTVNNSEQPLECIGTKTISSEQDESMQLNTCITEALDDNANPAPERHILQTSHLKLTSVLPDSDKHEEKGGMILSKDPVHLRGDIYAEAFAHSDISIDCSKSPYTEKEVAVKVSKKDYNTDTGKEEEEIKLNELGLTKEQESVDTVVPKLFSVQGKYITETKTTTLATSITSLNPEDTLDTKENDHKLFEERMYSQDNFPTNKNILETDACQFQIEKSDSMVTDDQSRVVCENRSVSGSQPVERESEINRIEQIKEQTDGEIMFGMRNKTRYLNVTPTEELFTCQETVRCEKSSVAEDGNTEEAEAGTAYIIKTTSESVSEKMSASEKAVIAKLPQETAVSDRPTEEKETAFDTHEGRNDGSHYTLCQHNTVGVLYDTEFEKESVLDIYNAHVRETLQGEMMSVCNTKEKVSKAEHDIGNNPPVEKTLWASAIEGKAGLEQNLYSEESLKAPPNPEQRLYSDEAEEHKEKTILGTLFHSGANGETKPPSSDTNIVPGCHYESSPVTTSEESFEVVTAEVENTEHPYTAPAFNSIANISAESGYYFNLPSEMTCVNKNMLTSRDERERNIGQCFHQTEFRQEESLGPMILISEPTEEIEETSSKSEGLITEGKILNWPDDSQHENQHISDSSDISDQKSKAHSLPSESLVLKHISYRIFYFLLFVVFVVTIYHYDITVCIALYLFSLYWLYWEGGRHKESVKKE</sequence>
<feature type="region of interest" description="Disordered" evidence="1">
    <location>
        <begin position="1016"/>
        <end position="1037"/>
    </location>
</feature>
<dbReference type="PANTHER" id="PTHR12307">
    <property type="entry name" value="PROTEIN PHOSPHATASE 1 REGULATORY SUBUNIT"/>
    <property type="match status" value="1"/>
</dbReference>
<keyword evidence="2" id="KW-1133">Transmembrane helix</keyword>
<dbReference type="GO" id="GO:0008157">
    <property type="term" value="F:protein phosphatase 1 binding"/>
    <property type="evidence" value="ECO:0007669"/>
    <property type="project" value="TreeGrafter"/>
</dbReference>
<dbReference type="GO" id="GO:0005979">
    <property type="term" value="P:regulation of glycogen biosynthetic process"/>
    <property type="evidence" value="ECO:0007669"/>
    <property type="project" value="TreeGrafter"/>
</dbReference>
<dbReference type="Proteomes" id="UP000694404">
    <property type="component" value="Unplaced"/>
</dbReference>
<evidence type="ECO:0000256" key="1">
    <source>
        <dbReference type="SAM" id="MobiDB-lite"/>
    </source>
</evidence>
<dbReference type="Gene3D" id="2.60.40.2440">
    <property type="entry name" value="Carbohydrate binding type-21 domain"/>
    <property type="match status" value="1"/>
</dbReference>
<dbReference type="OMA" id="DCWELPS"/>
<gene>
    <name evidence="4" type="primary">PPP1R3A</name>
</gene>
<dbReference type="InterPro" id="IPR038175">
    <property type="entry name" value="CBM21_dom_sf"/>
</dbReference>
<evidence type="ECO:0000313" key="4">
    <source>
        <dbReference type="Ensembl" id="ENSCABP00000008789.1"/>
    </source>
</evidence>
<proteinExistence type="predicted"/>
<dbReference type="InterPro" id="IPR005036">
    <property type="entry name" value="CBM21_dom"/>
</dbReference>
<reference evidence="4" key="1">
    <citation type="submission" date="2025-08" db="UniProtKB">
        <authorList>
            <consortium name="Ensembl"/>
        </authorList>
    </citation>
    <scope>IDENTIFICATION</scope>
</reference>
<feature type="region of interest" description="Disordered" evidence="1">
    <location>
        <begin position="737"/>
        <end position="756"/>
    </location>
</feature>
<feature type="compositionally biased region" description="Basic and acidic residues" evidence="1">
    <location>
        <begin position="742"/>
        <end position="756"/>
    </location>
</feature>
<reference evidence="4" key="2">
    <citation type="submission" date="2025-09" db="UniProtKB">
        <authorList>
            <consortium name="Ensembl"/>
        </authorList>
    </citation>
    <scope>IDENTIFICATION</scope>
</reference>
<protein>
    <submittedName>
        <fullName evidence="4">Protein phosphatase 1 regulatory subunit 3A</fullName>
    </submittedName>
</protein>
<keyword evidence="2" id="KW-0472">Membrane</keyword>
<dbReference type="InterPro" id="IPR050782">
    <property type="entry name" value="PP1_regulatory_subunit_3"/>
</dbReference>
<keyword evidence="5" id="KW-1185">Reference proteome</keyword>
<dbReference type="GeneTree" id="ENSGT00940000157682"/>
<evidence type="ECO:0000256" key="2">
    <source>
        <dbReference type="SAM" id="Phobius"/>
    </source>
</evidence>
<dbReference type="PANTHER" id="PTHR12307:SF2">
    <property type="entry name" value="PROTEIN PHOSPHATASE 1 REGULATORY SUBUNIT 3A"/>
    <property type="match status" value="1"/>
</dbReference>
<organism evidence="4 5">
    <name type="scientific">Chelonoidis abingdonii</name>
    <name type="common">Abingdon island giant tortoise</name>
    <name type="synonym">Testudo abingdonii</name>
    <dbReference type="NCBI Taxonomy" id="106734"/>
    <lineage>
        <taxon>Eukaryota</taxon>
        <taxon>Metazoa</taxon>
        <taxon>Chordata</taxon>
        <taxon>Craniata</taxon>
        <taxon>Vertebrata</taxon>
        <taxon>Euteleostomi</taxon>
        <taxon>Archelosauria</taxon>
        <taxon>Testudinata</taxon>
        <taxon>Testudines</taxon>
        <taxon>Cryptodira</taxon>
        <taxon>Durocryptodira</taxon>
        <taxon>Testudinoidea</taxon>
        <taxon>Testudinidae</taxon>
        <taxon>Chelonoidis</taxon>
    </lineage>
</organism>
<feature type="domain" description="CBM21" evidence="3">
    <location>
        <begin position="124"/>
        <end position="232"/>
    </location>
</feature>
<dbReference type="GO" id="GO:2001069">
    <property type="term" value="F:glycogen binding"/>
    <property type="evidence" value="ECO:0007669"/>
    <property type="project" value="TreeGrafter"/>
</dbReference>
<keyword evidence="2" id="KW-0812">Transmembrane</keyword>
<dbReference type="CDD" id="cd22255">
    <property type="entry name" value="PBD_PPP1R3A"/>
    <property type="match status" value="1"/>
</dbReference>
<evidence type="ECO:0000313" key="5">
    <source>
        <dbReference type="Proteomes" id="UP000694404"/>
    </source>
</evidence>
<dbReference type="PROSITE" id="PS51159">
    <property type="entry name" value="CBM21"/>
    <property type="match status" value="1"/>
</dbReference>
<feature type="transmembrane region" description="Helical" evidence="2">
    <location>
        <begin position="1056"/>
        <end position="1089"/>
    </location>
</feature>
<dbReference type="GO" id="GO:0000164">
    <property type="term" value="C:protein phosphatase type 1 complex"/>
    <property type="evidence" value="ECO:0007669"/>
    <property type="project" value="TreeGrafter"/>
</dbReference>
<dbReference type="Ensembl" id="ENSCABT00000009634.1">
    <property type="protein sequence ID" value="ENSCABP00000008789.1"/>
    <property type="gene ID" value="ENSCABG00000006636.1"/>
</dbReference>
<name>A0A8C0INB7_CHEAB</name>
<accession>A0A8C0INB7</accession>